<dbReference type="InterPro" id="IPR055819">
    <property type="entry name" value="DUF7395"/>
</dbReference>
<feature type="domain" description="DUF7395" evidence="1">
    <location>
        <begin position="25"/>
        <end position="73"/>
    </location>
</feature>
<proteinExistence type="predicted"/>
<dbReference type="Proteomes" id="UP000306370">
    <property type="component" value="Genome"/>
</dbReference>
<evidence type="ECO:0000259" key="1">
    <source>
        <dbReference type="Pfam" id="PF24127"/>
    </source>
</evidence>
<protein>
    <recommendedName>
        <fullName evidence="1">DUF7395 domain-containing protein</fullName>
    </recommendedName>
</protein>
<dbReference type="Pfam" id="PF24127">
    <property type="entry name" value="DUF7395"/>
    <property type="match status" value="1"/>
</dbReference>
<reference evidence="2 3" key="1">
    <citation type="submission" date="2018-12" db="EMBL/GenBank/DDBJ databases">
        <title>Whey sample dairy phages.</title>
        <authorList>
            <person name="Hayes S."/>
        </authorList>
    </citation>
    <scope>NUCLEOTIDE SEQUENCE [LARGE SCALE GENOMIC DNA]</scope>
</reference>
<gene>
    <name evidence="2" type="ORF">CW09_018</name>
</gene>
<accession>A0A482N612</accession>
<dbReference type="EMBL" id="MK301443">
    <property type="protein sequence ID" value="QBQ82037.1"/>
    <property type="molecule type" value="Genomic_DNA"/>
</dbReference>
<name>A0A482N612_9CAUD</name>
<evidence type="ECO:0000313" key="3">
    <source>
        <dbReference type="Proteomes" id="UP000306370"/>
    </source>
</evidence>
<sequence>MYDKSKTKKTVCYNNTIINEGGKSMAEKNIYFVNDEVELKQVLEFINKTDYGINVDKTREDVYAVVTSYNLPI</sequence>
<evidence type="ECO:0000313" key="2">
    <source>
        <dbReference type="EMBL" id="QBQ82037.1"/>
    </source>
</evidence>
<organism evidence="2 3">
    <name type="scientific">Lactococcus phage CW09</name>
    <dbReference type="NCBI Taxonomy" id="2500818"/>
    <lineage>
        <taxon>Viruses</taxon>
        <taxon>Duplodnaviria</taxon>
        <taxon>Heunggongvirae</taxon>
        <taxon>Uroviricota</taxon>
        <taxon>Caudoviricetes</taxon>
        <taxon>Ceduovirus</taxon>
        <taxon>Ceduovirus cv20R03M</taxon>
    </lineage>
</organism>